<organism evidence="2 3">
    <name type="scientific">Methylobrevis pamukkalensis</name>
    <dbReference type="NCBI Taxonomy" id="1439726"/>
    <lineage>
        <taxon>Bacteria</taxon>
        <taxon>Pseudomonadati</taxon>
        <taxon>Pseudomonadota</taxon>
        <taxon>Alphaproteobacteria</taxon>
        <taxon>Hyphomicrobiales</taxon>
        <taxon>Pleomorphomonadaceae</taxon>
        <taxon>Methylobrevis</taxon>
    </lineage>
</organism>
<dbReference type="OrthoDB" id="9804153at2"/>
<protein>
    <submittedName>
        <fullName evidence="2">Uncharacterized protein</fullName>
    </submittedName>
</protein>
<dbReference type="AlphaFoldDB" id="A0A1E3H8E5"/>
<accession>A0A1E3H8E5</accession>
<comment type="caution">
    <text evidence="2">The sequence shown here is derived from an EMBL/GenBank/DDBJ whole genome shotgun (WGS) entry which is preliminary data.</text>
</comment>
<sequence>MTNGASRRVIEKCGFQFTGQDLSPSAYFRTVVAIDRFSLDRRTWESLRRWQPVRIGEDRDGAPPPDPEPGVGLRAAS</sequence>
<feature type="region of interest" description="Disordered" evidence="1">
    <location>
        <begin position="52"/>
        <end position="77"/>
    </location>
</feature>
<reference evidence="2 3" key="1">
    <citation type="submission" date="2016-07" db="EMBL/GenBank/DDBJ databases">
        <title>Draft Genome Sequence of Methylobrevis pamukkalensis PK2.</title>
        <authorList>
            <person name="Vasilenko O.V."/>
            <person name="Doronina N.V."/>
            <person name="Shmareva M.N."/>
            <person name="Tarlachkov S.V."/>
            <person name="Mustakhimov I."/>
            <person name="Trotsenko Y.A."/>
        </authorList>
    </citation>
    <scope>NUCLEOTIDE SEQUENCE [LARGE SCALE GENOMIC DNA]</scope>
    <source>
        <strain evidence="2 3">PK2</strain>
    </source>
</reference>
<evidence type="ECO:0000313" key="2">
    <source>
        <dbReference type="EMBL" id="ODN72583.1"/>
    </source>
</evidence>
<gene>
    <name evidence="2" type="ORF">A6302_00075</name>
</gene>
<evidence type="ECO:0000256" key="1">
    <source>
        <dbReference type="SAM" id="MobiDB-lite"/>
    </source>
</evidence>
<dbReference type="EMBL" id="MCRJ01000001">
    <property type="protein sequence ID" value="ODN72583.1"/>
    <property type="molecule type" value="Genomic_DNA"/>
</dbReference>
<name>A0A1E3H8E5_9HYPH</name>
<dbReference type="Gene3D" id="3.40.630.30">
    <property type="match status" value="1"/>
</dbReference>
<proteinExistence type="predicted"/>
<evidence type="ECO:0000313" key="3">
    <source>
        <dbReference type="Proteomes" id="UP000094622"/>
    </source>
</evidence>
<dbReference type="Proteomes" id="UP000094622">
    <property type="component" value="Unassembled WGS sequence"/>
</dbReference>
<keyword evidence="3" id="KW-1185">Reference proteome</keyword>